<name>A0ABM8ZW70_9VIBR</name>
<dbReference type="InterPro" id="IPR000652">
    <property type="entry name" value="Triosephosphate_isomerase"/>
</dbReference>
<comment type="pathway">
    <text evidence="1">Carbohydrate metabolism; erythritol degradation.</text>
</comment>
<dbReference type="InterPro" id="IPR013785">
    <property type="entry name" value="Aldolase_TIM"/>
</dbReference>
<keyword evidence="4 7" id="KW-0963">Cytoplasm</keyword>
<dbReference type="SUPFAM" id="SSF51351">
    <property type="entry name" value="Triosephosphate isomerase (TIM)"/>
    <property type="match status" value="1"/>
</dbReference>
<comment type="pathway">
    <text evidence="7 8">Carbohydrate biosynthesis; gluconeogenesis.</text>
</comment>
<dbReference type="HAMAP" id="MF_00147_B">
    <property type="entry name" value="TIM_B"/>
    <property type="match status" value="1"/>
</dbReference>
<comment type="subcellular location">
    <subcellularLocation>
        <location evidence="7 8">Cytoplasm</location>
    </subcellularLocation>
</comment>
<comment type="pathway">
    <text evidence="7 8">Carbohydrate degradation; glycolysis; D-glyceraldehyde 3-phosphate from glycerone phosphate: step 1/1.</text>
</comment>
<evidence type="ECO:0000256" key="4">
    <source>
        <dbReference type="ARBA" id="ARBA00022490"/>
    </source>
</evidence>
<feature type="binding site" evidence="7">
    <location>
        <begin position="9"/>
        <end position="11"/>
    </location>
    <ligand>
        <name>substrate</name>
    </ligand>
</feature>
<comment type="subunit">
    <text evidence="7 8">Homodimer.</text>
</comment>
<feature type="binding site" evidence="7">
    <location>
        <position position="175"/>
    </location>
    <ligand>
        <name>substrate</name>
    </ligand>
</feature>
<dbReference type="EC" id="5.3.1.1" evidence="7 8"/>
<dbReference type="Proteomes" id="UP000838672">
    <property type="component" value="Unassembled WGS sequence"/>
</dbReference>
<evidence type="ECO:0000256" key="3">
    <source>
        <dbReference type="ARBA" id="ARBA00022432"/>
    </source>
</evidence>
<dbReference type="GO" id="GO:0004807">
    <property type="term" value="F:triose-phosphate isomerase activity"/>
    <property type="evidence" value="ECO:0007669"/>
    <property type="project" value="UniProtKB-EC"/>
</dbReference>
<evidence type="ECO:0000256" key="6">
    <source>
        <dbReference type="ARBA" id="ARBA00023235"/>
    </source>
</evidence>
<organism evidence="9 10">
    <name type="scientific">Vibrio stylophorae</name>
    <dbReference type="NCBI Taxonomy" id="659351"/>
    <lineage>
        <taxon>Bacteria</taxon>
        <taxon>Pseudomonadati</taxon>
        <taxon>Pseudomonadota</taxon>
        <taxon>Gammaproteobacteria</taxon>
        <taxon>Vibrionales</taxon>
        <taxon>Vibrionaceae</taxon>
        <taxon>Vibrio</taxon>
    </lineage>
</organism>
<evidence type="ECO:0000313" key="9">
    <source>
        <dbReference type="EMBL" id="CAH0534575.1"/>
    </source>
</evidence>
<feature type="active site" description="Electrophile" evidence="7">
    <location>
        <position position="97"/>
    </location>
</feature>
<dbReference type="InterPro" id="IPR035990">
    <property type="entry name" value="TIM_sf"/>
</dbReference>
<dbReference type="PANTHER" id="PTHR21139">
    <property type="entry name" value="TRIOSEPHOSPHATE ISOMERASE"/>
    <property type="match status" value="1"/>
</dbReference>
<dbReference type="RefSeq" id="WP_237467435.1">
    <property type="nucleotide sequence ID" value="NZ_CAKLDI010000001.1"/>
</dbReference>
<proteinExistence type="inferred from homology"/>
<feature type="binding site" evidence="7">
    <location>
        <begin position="235"/>
        <end position="236"/>
    </location>
    <ligand>
        <name>substrate</name>
    </ligand>
</feature>
<dbReference type="CDD" id="cd00311">
    <property type="entry name" value="TIM"/>
    <property type="match status" value="1"/>
</dbReference>
<comment type="catalytic activity">
    <reaction evidence="7 8">
        <text>D-glyceraldehyde 3-phosphate = dihydroxyacetone phosphate</text>
        <dbReference type="Rhea" id="RHEA:18585"/>
        <dbReference type="ChEBI" id="CHEBI:57642"/>
        <dbReference type="ChEBI" id="CHEBI:59776"/>
        <dbReference type="EC" id="5.3.1.1"/>
    </reaction>
</comment>
<gene>
    <name evidence="7 9" type="primary">tpiA</name>
    <name evidence="9" type="ORF">VST7929_02519</name>
</gene>
<protein>
    <recommendedName>
        <fullName evidence="7 8">Triosephosphate isomerase</fullName>
        <shortName evidence="7">TIM</shortName>
        <shortName evidence="7">TPI</shortName>
        <ecNumber evidence="7 8">5.3.1.1</ecNumber>
    </recommendedName>
    <alternativeName>
        <fullName evidence="7">Triose-phosphate isomerase</fullName>
    </alternativeName>
</protein>
<evidence type="ECO:0000256" key="7">
    <source>
        <dbReference type="HAMAP-Rule" id="MF_00147"/>
    </source>
</evidence>
<dbReference type="PANTHER" id="PTHR21139:SF42">
    <property type="entry name" value="TRIOSEPHOSPHATE ISOMERASE"/>
    <property type="match status" value="1"/>
</dbReference>
<sequence length="256" mass="26783">MRQPVVMGNWKLNGSKEMVASLIKGLDAELNGVSGVTVAIAPPHLYLDLAEQVLDKAANKIVLGAQNVDLKDSGAFTGDVSPVMLKDFGATHIIIGHSERREYHNESDEYVAEKFAVLKAHGLVPVLCIGETEAQNEAGETEAVCARQIDAVIKTQGVEALDGAIIAYEPIWAIGTGKAATAEDAQRIHASIRAHIAKESADVAEKVIIQYGGSVKPENAASYFAQPDIDGALVGGASLDAVSFAAIAKAAAEANA</sequence>
<keyword evidence="3 7" id="KW-0312">Gluconeogenesis</keyword>
<dbReference type="PROSITE" id="PS00171">
    <property type="entry name" value="TIM_1"/>
    <property type="match status" value="1"/>
</dbReference>
<dbReference type="Gene3D" id="3.20.20.70">
    <property type="entry name" value="Aldolase class I"/>
    <property type="match status" value="1"/>
</dbReference>
<keyword evidence="5 7" id="KW-0324">Glycolysis</keyword>
<dbReference type="NCBIfam" id="TIGR00419">
    <property type="entry name" value="tim"/>
    <property type="match status" value="1"/>
</dbReference>
<reference evidence="9" key="1">
    <citation type="submission" date="2021-11" db="EMBL/GenBank/DDBJ databases">
        <authorList>
            <person name="Rodrigo-Torres L."/>
            <person name="Arahal R. D."/>
            <person name="Lucena T."/>
        </authorList>
    </citation>
    <scope>NUCLEOTIDE SEQUENCE</scope>
    <source>
        <strain evidence="9">CECT 7929</strain>
    </source>
</reference>
<comment type="similarity">
    <text evidence="2 7 8">Belongs to the triosephosphate isomerase family.</text>
</comment>
<evidence type="ECO:0000256" key="8">
    <source>
        <dbReference type="RuleBase" id="RU363013"/>
    </source>
</evidence>
<accession>A0ABM8ZW70</accession>
<comment type="caution">
    <text evidence="9">The sequence shown here is derived from an EMBL/GenBank/DDBJ whole genome shotgun (WGS) entry which is preliminary data.</text>
</comment>
<feature type="active site" description="Proton acceptor" evidence="7">
    <location>
        <position position="169"/>
    </location>
</feature>
<evidence type="ECO:0000256" key="1">
    <source>
        <dbReference type="ARBA" id="ARBA00004939"/>
    </source>
</evidence>
<dbReference type="Pfam" id="PF00121">
    <property type="entry name" value="TIM"/>
    <property type="match status" value="1"/>
</dbReference>
<dbReference type="PROSITE" id="PS51440">
    <property type="entry name" value="TIM_2"/>
    <property type="match status" value="1"/>
</dbReference>
<keyword evidence="6 7" id="KW-0413">Isomerase</keyword>
<dbReference type="EMBL" id="CAKLDI010000001">
    <property type="protein sequence ID" value="CAH0534575.1"/>
    <property type="molecule type" value="Genomic_DNA"/>
</dbReference>
<feature type="binding site" evidence="7">
    <location>
        <position position="214"/>
    </location>
    <ligand>
        <name>substrate</name>
    </ligand>
</feature>
<dbReference type="InterPro" id="IPR020861">
    <property type="entry name" value="Triosephosphate_isomerase_AS"/>
</dbReference>
<dbReference type="InterPro" id="IPR022896">
    <property type="entry name" value="TrioseP_Isoase_bac/euk"/>
</dbReference>
<evidence type="ECO:0000313" key="10">
    <source>
        <dbReference type="Proteomes" id="UP000838672"/>
    </source>
</evidence>
<keyword evidence="10" id="KW-1185">Reference proteome</keyword>
<evidence type="ECO:0000256" key="2">
    <source>
        <dbReference type="ARBA" id="ARBA00007422"/>
    </source>
</evidence>
<comment type="function">
    <text evidence="7">Involved in the gluconeogenesis. Catalyzes stereospecifically the conversion of dihydroxyacetone phosphate (DHAP) to D-glyceraldehyde-3-phosphate (G3P).</text>
</comment>
<evidence type="ECO:0000256" key="5">
    <source>
        <dbReference type="ARBA" id="ARBA00023152"/>
    </source>
</evidence>